<dbReference type="EMBL" id="JAIZAY010000011">
    <property type="protein sequence ID" value="KAJ8033287.1"/>
    <property type="molecule type" value="Genomic_DNA"/>
</dbReference>
<feature type="region of interest" description="Disordered" evidence="1">
    <location>
        <begin position="129"/>
        <end position="159"/>
    </location>
</feature>
<organism evidence="3 4">
    <name type="scientific">Holothuria leucospilota</name>
    <name type="common">Black long sea cucumber</name>
    <name type="synonym">Mertensiothuria leucospilota</name>
    <dbReference type="NCBI Taxonomy" id="206669"/>
    <lineage>
        <taxon>Eukaryota</taxon>
        <taxon>Metazoa</taxon>
        <taxon>Echinodermata</taxon>
        <taxon>Eleutherozoa</taxon>
        <taxon>Echinozoa</taxon>
        <taxon>Holothuroidea</taxon>
        <taxon>Aspidochirotacea</taxon>
        <taxon>Aspidochirotida</taxon>
        <taxon>Holothuriidae</taxon>
        <taxon>Holothuria</taxon>
    </lineage>
</organism>
<dbReference type="AlphaFoldDB" id="A0A9Q1BUX0"/>
<keyword evidence="2" id="KW-0472">Membrane</keyword>
<protein>
    <submittedName>
        <fullName evidence="3">Uncharacterized protein</fullName>
    </submittedName>
</protein>
<name>A0A9Q1BUX0_HOLLE</name>
<proteinExistence type="predicted"/>
<evidence type="ECO:0000313" key="3">
    <source>
        <dbReference type="EMBL" id="KAJ8033287.1"/>
    </source>
</evidence>
<accession>A0A9Q1BUX0</accession>
<feature type="region of interest" description="Disordered" evidence="1">
    <location>
        <begin position="33"/>
        <end position="54"/>
    </location>
</feature>
<keyword evidence="2" id="KW-0812">Transmembrane</keyword>
<dbReference type="Proteomes" id="UP001152320">
    <property type="component" value="Chromosome 11"/>
</dbReference>
<evidence type="ECO:0000313" key="4">
    <source>
        <dbReference type="Proteomes" id="UP001152320"/>
    </source>
</evidence>
<reference evidence="3" key="1">
    <citation type="submission" date="2021-10" db="EMBL/GenBank/DDBJ databases">
        <title>Tropical sea cucumber genome reveals ecological adaptation and Cuvierian tubules defense mechanism.</title>
        <authorList>
            <person name="Chen T."/>
        </authorList>
    </citation>
    <scope>NUCLEOTIDE SEQUENCE</scope>
    <source>
        <strain evidence="3">Nanhai2018</strain>
        <tissue evidence="3">Muscle</tissue>
    </source>
</reference>
<evidence type="ECO:0000256" key="2">
    <source>
        <dbReference type="SAM" id="Phobius"/>
    </source>
</evidence>
<evidence type="ECO:0000256" key="1">
    <source>
        <dbReference type="SAM" id="MobiDB-lite"/>
    </source>
</evidence>
<feature type="compositionally biased region" description="Basic and acidic residues" evidence="1">
    <location>
        <begin position="131"/>
        <end position="142"/>
    </location>
</feature>
<gene>
    <name evidence="3" type="ORF">HOLleu_23474</name>
</gene>
<comment type="caution">
    <text evidence="3">The sequence shown here is derived from an EMBL/GenBank/DDBJ whole genome shotgun (WGS) entry which is preliminary data.</text>
</comment>
<feature type="compositionally biased region" description="Low complexity" evidence="1">
    <location>
        <begin position="42"/>
        <end position="54"/>
    </location>
</feature>
<feature type="transmembrane region" description="Helical" evidence="2">
    <location>
        <begin position="62"/>
        <end position="86"/>
    </location>
</feature>
<keyword evidence="4" id="KW-1185">Reference proteome</keyword>
<sequence>MIFVTEGSPISATSITLGTKDYLPTSEIDLRTNQAGVTEQANTTSSRSSSNGSTLEQGQSYFPIWVIFVIIAIVVISICAVAGVFIRRRTSACRDASRFAGTYSRYPHGKHHDHQPANNVNTEKVNGPTNEIKDNMKNDKDVIPNPTYGQEPVNEKEDEYNSYTEIDVKVPGNTEMIYNSAYESPPASSGMVYNSAYESEETNNDMIYNSAYESSPSN</sequence>
<keyword evidence="2" id="KW-1133">Transmembrane helix</keyword>